<feature type="region of interest" description="Disordered" evidence="4">
    <location>
        <begin position="348"/>
        <end position="374"/>
    </location>
</feature>
<name>A0A0A0LCH0_CUCSA</name>
<evidence type="ECO:0000313" key="7">
    <source>
        <dbReference type="Proteomes" id="UP000029981"/>
    </source>
</evidence>
<evidence type="ECO:0000256" key="3">
    <source>
        <dbReference type="ARBA" id="ARBA00023242"/>
    </source>
</evidence>
<dbReference type="InterPro" id="IPR026822">
    <property type="entry name" value="Spp2/MOS2_G-patch"/>
</dbReference>
<dbReference type="SMART" id="SM00739">
    <property type="entry name" value="KOW"/>
    <property type="match status" value="2"/>
</dbReference>
<feature type="region of interest" description="Disordered" evidence="4">
    <location>
        <begin position="108"/>
        <end position="161"/>
    </location>
</feature>
<reference evidence="6 7" key="2">
    <citation type="journal article" date="2009" name="PLoS ONE">
        <title>An integrated genetic and cytogenetic map of the cucumber genome.</title>
        <authorList>
            <person name="Ren Y."/>
            <person name="Zhang Z."/>
            <person name="Liu J."/>
            <person name="Staub J.E."/>
            <person name="Han Y."/>
            <person name="Cheng Z."/>
            <person name="Li X."/>
            <person name="Lu J."/>
            <person name="Miao H."/>
            <person name="Kang H."/>
            <person name="Xie B."/>
            <person name="Gu X."/>
            <person name="Wang X."/>
            <person name="Du Y."/>
            <person name="Jin W."/>
            <person name="Huang S."/>
        </authorList>
    </citation>
    <scope>NUCLEOTIDE SEQUENCE [LARGE SCALE GENOMIC DNA]</scope>
    <source>
        <strain evidence="7">cv. 9930</strain>
    </source>
</reference>
<dbReference type="OMA" id="AHKDKEK"/>
<dbReference type="PROSITE" id="PS50174">
    <property type="entry name" value="G_PATCH"/>
    <property type="match status" value="1"/>
</dbReference>
<proteinExistence type="inferred from homology"/>
<dbReference type="GO" id="GO:0003676">
    <property type="term" value="F:nucleic acid binding"/>
    <property type="evidence" value="ECO:0007669"/>
    <property type="project" value="InterPro"/>
</dbReference>
<dbReference type="Gene3D" id="2.30.30.140">
    <property type="match status" value="1"/>
</dbReference>
<feature type="compositionally biased region" description="Polar residues" evidence="4">
    <location>
        <begin position="10"/>
        <end position="23"/>
    </location>
</feature>
<organism evidence="6 7">
    <name type="scientific">Cucumis sativus</name>
    <name type="common">Cucumber</name>
    <dbReference type="NCBI Taxonomy" id="3659"/>
    <lineage>
        <taxon>Eukaryota</taxon>
        <taxon>Viridiplantae</taxon>
        <taxon>Streptophyta</taxon>
        <taxon>Embryophyta</taxon>
        <taxon>Tracheophyta</taxon>
        <taxon>Spermatophyta</taxon>
        <taxon>Magnoliopsida</taxon>
        <taxon>eudicotyledons</taxon>
        <taxon>Gunneridae</taxon>
        <taxon>Pentapetalae</taxon>
        <taxon>rosids</taxon>
        <taxon>fabids</taxon>
        <taxon>Cucurbitales</taxon>
        <taxon>Cucurbitaceae</taxon>
        <taxon>Benincaseae</taxon>
        <taxon>Cucumis</taxon>
    </lineage>
</organism>
<evidence type="ECO:0000259" key="5">
    <source>
        <dbReference type="PROSITE" id="PS50174"/>
    </source>
</evidence>
<reference evidence="6 7" key="4">
    <citation type="journal article" date="2011" name="BMC Genomics">
        <title>RNA-Seq improves annotation of protein-coding genes in the cucumber genome.</title>
        <authorList>
            <person name="Li Z."/>
            <person name="Zhang Z."/>
            <person name="Yan P."/>
            <person name="Huang S."/>
            <person name="Fei Z."/>
            <person name="Lin K."/>
        </authorList>
    </citation>
    <scope>NUCLEOTIDE SEQUENCE [LARGE SCALE GENOMIC DNA]</scope>
    <source>
        <strain evidence="7">cv. 9930</strain>
    </source>
</reference>
<reference evidence="6 7" key="3">
    <citation type="journal article" date="2010" name="BMC Genomics">
        <title>Transcriptome sequencing and comparative analysis of cucumber flowers with different sex types.</title>
        <authorList>
            <person name="Guo S."/>
            <person name="Zheng Y."/>
            <person name="Joung J.G."/>
            <person name="Liu S."/>
            <person name="Zhang Z."/>
            <person name="Crasta O.R."/>
            <person name="Sobral B.W."/>
            <person name="Xu Y."/>
            <person name="Huang S."/>
            <person name="Fei Z."/>
        </authorList>
    </citation>
    <scope>NUCLEOTIDE SEQUENCE [LARGE SCALE GENOMIC DNA]</scope>
    <source>
        <strain evidence="7">cv. 9930</strain>
    </source>
</reference>
<evidence type="ECO:0000256" key="4">
    <source>
        <dbReference type="SAM" id="MobiDB-lite"/>
    </source>
</evidence>
<dbReference type="Proteomes" id="UP000029981">
    <property type="component" value="Chromosome 3"/>
</dbReference>
<dbReference type="Pfam" id="PF12656">
    <property type="entry name" value="G-patch_2"/>
    <property type="match status" value="1"/>
</dbReference>
<dbReference type="SMART" id="SM00443">
    <property type="entry name" value="G_patch"/>
    <property type="match status" value="1"/>
</dbReference>
<gene>
    <name evidence="6" type="ORF">Csa_3G636410</name>
</gene>
<dbReference type="AlphaFoldDB" id="A0A0A0LCH0"/>
<evidence type="ECO:0000256" key="2">
    <source>
        <dbReference type="ARBA" id="ARBA00010966"/>
    </source>
</evidence>
<dbReference type="STRING" id="3659.A0A0A0LCH0"/>
<feature type="region of interest" description="Disordered" evidence="4">
    <location>
        <begin position="243"/>
        <end position="273"/>
    </location>
</feature>
<dbReference type="EMBL" id="CM002924">
    <property type="protein sequence ID" value="KGN58392.1"/>
    <property type="molecule type" value="Genomic_DNA"/>
</dbReference>
<dbReference type="InterPro" id="IPR045166">
    <property type="entry name" value="Spp2-like"/>
</dbReference>
<dbReference type="eggNOG" id="KOG4315">
    <property type="taxonomic scope" value="Eukaryota"/>
</dbReference>
<dbReference type="PANTHER" id="PTHR15818">
    <property type="entry name" value="G PATCH AND KOW-CONTAINING"/>
    <property type="match status" value="1"/>
</dbReference>
<feature type="compositionally biased region" description="Basic and acidic residues" evidence="4">
    <location>
        <begin position="145"/>
        <end position="157"/>
    </location>
</feature>
<dbReference type="GO" id="GO:0005681">
    <property type="term" value="C:spliceosomal complex"/>
    <property type="evidence" value="ECO:0000318"/>
    <property type="project" value="GO_Central"/>
</dbReference>
<comment type="similarity">
    <text evidence="2">Belongs to the MOS2 family.</text>
</comment>
<sequence>MESEQHFHKSTATSKPSSRVSTMKLSFSLPSKSSSSSSKPNLVKPSKEFDDKTLDHGPLNDSKQYVNEFDASKPLSETTGKSRNLVIPSLQNEWRPLKRMKNLEVPLDQSDESHLKFESASGLDPLDDSKMSYGLNVRQSVDGMKISDESKSGEEPPRPAPLEVIMLEKFKADLERLPEDRGFEDFEEVPVESFAAALMNGYGWRQGKGIGRNAKEDVKVREYSRRTDKQGLGFVSDVPVGISKKEEEKDGGRERERKRDEGRVKENRDRESDGLASIGKHVRIVRGRDAGLKGRVLEKLDSDWLVLKLSKRDEHVKLKVRATDIAELGSKEEEKFLKKLEELKVKNENTGQKRRREVEQVVEKRENGSRDKEKRTGRLSWLTSHIRVRIISKEFKGGKFYLKKGEIVDVVGPSICDISIDGSRELVQGVSQELLETALPRRGGPVLVLYGKHKGVYGSLVERDLDKETGVVRDADSHELLNVRLEQIAEYIGDPSYLGY</sequence>
<dbReference type="Gramene" id="KGN58392">
    <property type="protein sequence ID" value="KGN58392"/>
    <property type="gene ID" value="Csa_3G636410"/>
</dbReference>
<feature type="region of interest" description="Disordered" evidence="4">
    <location>
        <begin position="1"/>
        <end position="84"/>
    </location>
</feature>
<dbReference type="Pfam" id="PF25088">
    <property type="entry name" value="GPKOW_C"/>
    <property type="match status" value="1"/>
</dbReference>
<feature type="domain" description="G-patch" evidence="5">
    <location>
        <begin position="191"/>
        <end position="237"/>
    </location>
</feature>
<comment type="subcellular location">
    <subcellularLocation>
        <location evidence="1">Nucleus</location>
    </subcellularLocation>
</comment>
<evidence type="ECO:0000313" key="6">
    <source>
        <dbReference type="EMBL" id="KGN58392.1"/>
    </source>
</evidence>
<dbReference type="GO" id="GO:0000398">
    <property type="term" value="P:mRNA splicing, via spliceosome"/>
    <property type="evidence" value="ECO:0000318"/>
    <property type="project" value="GO_Central"/>
</dbReference>
<feature type="compositionally biased region" description="Basic and acidic residues" evidence="4">
    <location>
        <begin position="45"/>
        <end position="55"/>
    </location>
</feature>
<feature type="compositionally biased region" description="Basic and acidic residues" evidence="4">
    <location>
        <begin position="356"/>
        <end position="374"/>
    </location>
</feature>
<dbReference type="OrthoDB" id="5577072at2759"/>
<dbReference type="Pfam" id="PF00467">
    <property type="entry name" value="KOW"/>
    <property type="match status" value="1"/>
</dbReference>
<feature type="compositionally biased region" description="Low complexity" evidence="4">
    <location>
        <begin position="24"/>
        <end position="44"/>
    </location>
</feature>
<evidence type="ECO:0000256" key="1">
    <source>
        <dbReference type="ARBA" id="ARBA00004123"/>
    </source>
</evidence>
<dbReference type="InterPro" id="IPR005824">
    <property type="entry name" value="KOW"/>
</dbReference>
<dbReference type="InterPro" id="IPR000467">
    <property type="entry name" value="G_patch_dom"/>
</dbReference>
<dbReference type="PANTHER" id="PTHR15818:SF2">
    <property type="entry name" value="G-PATCH DOMAIN AND KOW MOTIFS-CONTAINING PROTEIN"/>
    <property type="match status" value="1"/>
</dbReference>
<accession>A0A0A0LCH0</accession>
<keyword evidence="7" id="KW-1185">Reference proteome</keyword>
<protein>
    <recommendedName>
        <fullName evidence="5">G-patch domain-containing protein</fullName>
    </recommendedName>
</protein>
<keyword evidence="3" id="KW-0539">Nucleus</keyword>
<reference evidence="6 7" key="1">
    <citation type="journal article" date="2009" name="Nat. Genet.">
        <title>The genome of the cucumber, Cucumis sativus L.</title>
        <authorList>
            <person name="Huang S."/>
            <person name="Li R."/>
            <person name="Zhang Z."/>
            <person name="Li L."/>
            <person name="Gu X."/>
            <person name="Fan W."/>
            <person name="Lucas W.J."/>
            <person name="Wang X."/>
            <person name="Xie B."/>
            <person name="Ni P."/>
            <person name="Ren Y."/>
            <person name="Zhu H."/>
            <person name="Li J."/>
            <person name="Lin K."/>
            <person name="Jin W."/>
            <person name="Fei Z."/>
            <person name="Li G."/>
            <person name="Staub J."/>
            <person name="Kilian A."/>
            <person name="van der Vossen E.A."/>
            <person name="Wu Y."/>
            <person name="Guo J."/>
            <person name="He J."/>
            <person name="Jia Z."/>
            <person name="Ren Y."/>
            <person name="Tian G."/>
            <person name="Lu Y."/>
            <person name="Ruan J."/>
            <person name="Qian W."/>
            <person name="Wang M."/>
            <person name="Huang Q."/>
            <person name="Li B."/>
            <person name="Xuan Z."/>
            <person name="Cao J."/>
            <person name="Asan"/>
            <person name="Wu Z."/>
            <person name="Zhang J."/>
            <person name="Cai Q."/>
            <person name="Bai Y."/>
            <person name="Zhao B."/>
            <person name="Han Y."/>
            <person name="Li Y."/>
            <person name="Li X."/>
            <person name="Wang S."/>
            <person name="Shi Q."/>
            <person name="Liu S."/>
            <person name="Cho W.K."/>
            <person name="Kim J.Y."/>
            <person name="Xu Y."/>
            <person name="Heller-Uszynska K."/>
            <person name="Miao H."/>
            <person name="Cheng Z."/>
            <person name="Zhang S."/>
            <person name="Wu J."/>
            <person name="Yang Y."/>
            <person name="Kang H."/>
            <person name="Li M."/>
            <person name="Liang H."/>
            <person name="Ren X."/>
            <person name="Shi Z."/>
            <person name="Wen M."/>
            <person name="Jian M."/>
            <person name="Yang H."/>
            <person name="Zhang G."/>
            <person name="Yang Z."/>
            <person name="Chen R."/>
            <person name="Liu S."/>
            <person name="Li J."/>
            <person name="Ma L."/>
            <person name="Liu H."/>
            <person name="Zhou Y."/>
            <person name="Zhao J."/>
            <person name="Fang X."/>
            <person name="Li G."/>
            <person name="Fang L."/>
            <person name="Li Y."/>
            <person name="Liu D."/>
            <person name="Zheng H."/>
            <person name="Zhang Y."/>
            <person name="Qin N."/>
            <person name="Li Z."/>
            <person name="Yang G."/>
            <person name="Yang S."/>
            <person name="Bolund L."/>
            <person name="Kristiansen K."/>
            <person name="Zheng H."/>
            <person name="Li S."/>
            <person name="Zhang X."/>
            <person name="Yang H."/>
            <person name="Wang J."/>
            <person name="Sun R."/>
            <person name="Zhang B."/>
            <person name="Jiang S."/>
            <person name="Wang J."/>
            <person name="Du Y."/>
            <person name="Li S."/>
        </authorList>
    </citation>
    <scope>NUCLEOTIDE SEQUENCE [LARGE SCALE GENOMIC DNA]</scope>
    <source>
        <strain evidence="7">cv. 9930</strain>
    </source>
</reference>